<dbReference type="PRINTS" id="PR00081">
    <property type="entry name" value="GDHRDH"/>
</dbReference>
<feature type="domain" description="Glycosyl transferase family 1" evidence="3">
    <location>
        <begin position="408"/>
        <end position="494"/>
    </location>
</feature>
<dbReference type="EMBL" id="JACGWL010000004">
    <property type="protein sequence ID" value="KAK4404653.1"/>
    <property type="molecule type" value="Genomic_DNA"/>
</dbReference>
<comment type="caution">
    <text evidence="5">The sequence shown here is derived from an EMBL/GenBank/DDBJ whole genome shotgun (WGS) entry which is preliminary data.</text>
</comment>
<dbReference type="InterPro" id="IPR002347">
    <property type="entry name" value="SDR_fam"/>
</dbReference>
<evidence type="ECO:0000259" key="3">
    <source>
        <dbReference type="Pfam" id="PF00534"/>
    </source>
</evidence>
<gene>
    <name evidence="5" type="ORF">Sango_0833900</name>
</gene>
<keyword evidence="1 5" id="KW-0328">Glycosyltransferase</keyword>
<evidence type="ECO:0000313" key="5">
    <source>
        <dbReference type="EMBL" id="KAK4404653.1"/>
    </source>
</evidence>
<protein>
    <submittedName>
        <fullName evidence="5">Phosphatidylinositol N-acetylglucosaminyltransferase subunit A</fullName>
    </submittedName>
</protein>
<dbReference type="PANTHER" id="PTHR45871">
    <property type="entry name" value="N-ACETYLGLUCOSAMINYL-PHOSPHATIDYLINOSITOL BIOSYNTHETIC PROTEIN"/>
    <property type="match status" value="1"/>
</dbReference>
<dbReference type="Pfam" id="PF00106">
    <property type="entry name" value="adh_short"/>
    <property type="match status" value="1"/>
</dbReference>
<dbReference type="PROSITE" id="PS00061">
    <property type="entry name" value="ADH_SHORT"/>
    <property type="match status" value="1"/>
</dbReference>
<dbReference type="InterPro" id="IPR001296">
    <property type="entry name" value="Glyco_trans_1"/>
</dbReference>
<dbReference type="AlphaFoldDB" id="A0AAE1X4C7"/>
<keyword evidence="2" id="KW-0472">Membrane</keyword>
<dbReference type="PANTHER" id="PTHR45871:SF1">
    <property type="entry name" value="PHOSPHATIDYLINOSITOL N-ACETYLGLUCOSAMINYLTRANSFERASE SUBUNIT A"/>
    <property type="match status" value="1"/>
</dbReference>
<dbReference type="FunFam" id="3.40.50.720:FF:000084">
    <property type="entry name" value="Short-chain dehydrogenase reductase"/>
    <property type="match status" value="1"/>
</dbReference>
<dbReference type="GO" id="GO:0000506">
    <property type="term" value="C:glycosylphosphatidylinositol-N-acetylglucosaminyltransferase (GPI-GnT) complex"/>
    <property type="evidence" value="ECO:0007669"/>
    <property type="project" value="TreeGrafter"/>
</dbReference>
<dbReference type="InterPro" id="IPR020904">
    <property type="entry name" value="Sc_DH/Rdtase_CS"/>
</dbReference>
<dbReference type="InterPro" id="IPR036291">
    <property type="entry name" value="NAD(P)-bd_dom_sf"/>
</dbReference>
<evidence type="ECO:0000313" key="6">
    <source>
        <dbReference type="Proteomes" id="UP001289374"/>
    </source>
</evidence>
<dbReference type="Proteomes" id="UP001289374">
    <property type="component" value="Unassembled WGS sequence"/>
</dbReference>
<dbReference type="GO" id="GO:0016616">
    <property type="term" value="F:oxidoreductase activity, acting on the CH-OH group of donors, NAD or NADP as acceptor"/>
    <property type="evidence" value="ECO:0007669"/>
    <property type="project" value="UniProtKB-ARBA"/>
</dbReference>
<dbReference type="GO" id="GO:0017176">
    <property type="term" value="F:phosphatidylinositol N-acetylglucosaminyltransferase activity"/>
    <property type="evidence" value="ECO:0007669"/>
    <property type="project" value="TreeGrafter"/>
</dbReference>
<accession>A0AAE1X4C7</accession>
<dbReference type="Gene3D" id="3.40.50.2000">
    <property type="entry name" value="Glycogen Phosphorylase B"/>
    <property type="match status" value="2"/>
</dbReference>
<name>A0AAE1X4C7_9LAMI</name>
<proteinExistence type="predicted"/>
<reference evidence="5" key="1">
    <citation type="submission" date="2020-06" db="EMBL/GenBank/DDBJ databases">
        <authorList>
            <person name="Li T."/>
            <person name="Hu X."/>
            <person name="Zhang T."/>
            <person name="Song X."/>
            <person name="Zhang H."/>
            <person name="Dai N."/>
            <person name="Sheng W."/>
            <person name="Hou X."/>
            <person name="Wei L."/>
        </authorList>
    </citation>
    <scope>NUCLEOTIDE SEQUENCE</scope>
    <source>
        <strain evidence="5">K16</strain>
        <tissue evidence="5">Leaf</tissue>
    </source>
</reference>
<dbReference type="SUPFAM" id="SSF53756">
    <property type="entry name" value="UDP-Glycosyltransferase/glycogen phosphorylase"/>
    <property type="match status" value="1"/>
</dbReference>
<evidence type="ECO:0000256" key="1">
    <source>
        <dbReference type="ARBA" id="ARBA00022676"/>
    </source>
</evidence>
<keyword evidence="6" id="KW-1185">Reference proteome</keyword>
<dbReference type="SUPFAM" id="SSF51735">
    <property type="entry name" value="NAD(P)-binding Rossmann-fold domains"/>
    <property type="match status" value="1"/>
</dbReference>
<dbReference type="InterPro" id="IPR013234">
    <property type="entry name" value="PIGA_GPI_anchor_biosynthesis"/>
</dbReference>
<dbReference type="Pfam" id="PF08288">
    <property type="entry name" value="PIGA"/>
    <property type="match status" value="1"/>
</dbReference>
<organism evidence="5 6">
    <name type="scientific">Sesamum angolense</name>
    <dbReference type="NCBI Taxonomy" id="2727404"/>
    <lineage>
        <taxon>Eukaryota</taxon>
        <taxon>Viridiplantae</taxon>
        <taxon>Streptophyta</taxon>
        <taxon>Embryophyta</taxon>
        <taxon>Tracheophyta</taxon>
        <taxon>Spermatophyta</taxon>
        <taxon>Magnoliopsida</taxon>
        <taxon>eudicotyledons</taxon>
        <taxon>Gunneridae</taxon>
        <taxon>Pentapetalae</taxon>
        <taxon>asterids</taxon>
        <taxon>lamiids</taxon>
        <taxon>Lamiales</taxon>
        <taxon>Pedaliaceae</taxon>
        <taxon>Sesamum</taxon>
    </lineage>
</organism>
<keyword evidence="1 5" id="KW-0808">Transferase</keyword>
<feature type="domain" description="PIGA GPI anchor biosynthesis" evidence="4">
    <location>
        <begin position="267"/>
        <end position="349"/>
    </location>
</feature>
<keyword evidence="2" id="KW-0812">Transmembrane</keyword>
<dbReference type="GO" id="GO:0006506">
    <property type="term" value="P:GPI anchor biosynthetic process"/>
    <property type="evidence" value="ECO:0007669"/>
    <property type="project" value="InterPro"/>
</dbReference>
<sequence>MERQKELSRDEKWSLKGMTALVTGGTRGIGHAIVEELGGFGARIHTCSRNQTELNERIQEWKGKGIEVSGSVCDLSSRTQREELMHTVASLFDGKLNILVNNAAISIMKRAIEHTEQDFWDIMGTNLESPFHLCQIAHPLLKASGKGNIVFISSVAGKMALPCLAIYSASKGAINQLTKNLACEWAKDNIRVNTVAPFAVKTTIMKPENVDKSIQIMYAPLLARTPIRPIAEADEISPLTAFLCLPAASHITGQASFCPFRLFFLGGVRYMTGGLKVYYVPWKPFLMQNTLPTFYATLPIVRTILIRERISIVHGHQAFSTLCHEALMHARTMGYKVVFTDHSLYGFADVGSIHMNKVLQFTLADVSQAICVSHTSKENTVLRSGLPPERVFVIPNAVDTAMFKPPPKRLSSDEIVIVVISRLVYRKGADLLVEVIPEVCRLHPNVRFIIGGDGPKRVRLEEEMREKHSLQDRVDMLGAVPHAKVQSVLVAGHIFLNRYLSCGAWAGKLFCMVMIINFLFWGLLQLWQPDKDIEVVPDIDLMSSKSGEEM</sequence>
<dbReference type="PRINTS" id="PR00080">
    <property type="entry name" value="SDRFAMILY"/>
</dbReference>
<keyword evidence="2" id="KW-1133">Transmembrane helix</keyword>
<feature type="transmembrane region" description="Helical" evidence="2">
    <location>
        <begin position="505"/>
        <end position="524"/>
    </location>
</feature>
<reference evidence="5" key="2">
    <citation type="journal article" date="2024" name="Plant">
        <title>Genomic evolution and insights into agronomic trait innovations of Sesamum species.</title>
        <authorList>
            <person name="Miao H."/>
            <person name="Wang L."/>
            <person name="Qu L."/>
            <person name="Liu H."/>
            <person name="Sun Y."/>
            <person name="Le M."/>
            <person name="Wang Q."/>
            <person name="Wei S."/>
            <person name="Zheng Y."/>
            <person name="Lin W."/>
            <person name="Duan Y."/>
            <person name="Cao H."/>
            <person name="Xiong S."/>
            <person name="Wang X."/>
            <person name="Wei L."/>
            <person name="Li C."/>
            <person name="Ma Q."/>
            <person name="Ju M."/>
            <person name="Zhao R."/>
            <person name="Li G."/>
            <person name="Mu C."/>
            <person name="Tian Q."/>
            <person name="Mei H."/>
            <person name="Zhang T."/>
            <person name="Gao T."/>
            <person name="Zhang H."/>
        </authorList>
    </citation>
    <scope>NUCLEOTIDE SEQUENCE</scope>
    <source>
        <strain evidence="5">K16</strain>
    </source>
</reference>
<dbReference type="Gene3D" id="3.40.50.720">
    <property type="entry name" value="NAD(P)-binding Rossmann-like Domain"/>
    <property type="match status" value="1"/>
</dbReference>
<dbReference type="Pfam" id="PF00534">
    <property type="entry name" value="Glycos_transf_1"/>
    <property type="match status" value="1"/>
</dbReference>
<evidence type="ECO:0000259" key="4">
    <source>
        <dbReference type="Pfam" id="PF08288"/>
    </source>
</evidence>
<evidence type="ECO:0000256" key="2">
    <source>
        <dbReference type="SAM" id="Phobius"/>
    </source>
</evidence>